<dbReference type="InterPro" id="IPR051401">
    <property type="entry name" value="GtrA_CellWall_Glycosyl"/>
</dbReference>
<evidence type="ECO:0000313" key="10">
    <source>
        <dbReference type="Proteomes" id="UP000070366"/>
    </source>
</evidence>
<dbReference type="GO" id="GO:0000271">
    <property type="term" value="P:polysaccharide biosynthetic process"/>
    <property type="evidence" value="ECO:0007669"/>
    <property type="project" value="InterPro"/>
</dbReference>
<evidence type="ECO:0000256" key="4">
    <source>
        <dbReference type="ARBA" id="ARBA00022989"/>
    </source>
</evidence>
<feature type="transmembrane region" description="Helical" evidence="7">
    <location>
        <begin position="87"/>
        <end position="113"/>
    </location>
</feature>
<dbReference type="InterPro" id="IPR007267">
    <property type="entry name" value="GtrA_DPMS_TM"/>
</dbReference>
<organism evidence="9 10">
    <name type="scientific">Christensenella minuta</name>
    <dbReference type="NCBI Taxonomy" id="626937"/>
    <lineage>
        <taxon>Bacteria</taxon>
        <taxon>Bacillati</taxon>
        <taxon>Bacillota</taxon>
        <taxon>Clostridia</taxon>
        <taxon>Christensenellales</taxon>
        <taxon>Christensenellaceae</taxon>
        <taxon>Christensenella</taxon>
    </lineage>
</organism>
<name>A0A136Q1H4_9FIRM</name>
<comment type="similarity">
    <text evidence="2">Belongs to the GtrA family.</text>
</comment>
<feature type="transmembrane region" description="Helical" evidence="7">
    <location>
        <begin position="151"/>
        <end position="171"/>
    </location>
</feature>
<evidence type="ECO:0000313" key="9">
    <source>
        <dbReference type="EMBL" id="KXK64424.1"/>
    </source>
</evidence>
<dbReference type="Pfam" id="PF04138">
    <property type="entry name" value="GtrA_DPMS_TM"/>
    <property type="match status" value="1"/>
</dbReference>
<evidence type="ECO:0000259" key="8">
    <source>
        <dbReference type="Pfam" id="PF04138"/>
    </source>
</evidence>
<dbReference type="AlphaFoldDB" id="A0A136Q1H4"/>
<dbReference type="GO" id="GO:0005886">
    <property type="term" value="C:plasma membrane"/>
    <property type="evidence" value="ECO:0007669"/>
    <property type="project" value="TreeGrafter"/>
</dbReference>
<comment type="caution">
    <text evidence="9">The sequence shown here is derived from an EMBL/GenBank/DDBJ whole genome shotgun (WGS) entry which is preliminary data.</text>
</comment>
<feature type="compositionally biased region" description="Basic and acidic residues" evidence="6">
    <location>
        <begin position="1"/>
        <end position="11"/>
    </location>
</feature>
<protein>
    <submittedName>
        <fullName evidence="9">GtrA-like protein</fullName>
    </submittedName>
</protein>
<keyword evidence="3 7" id="KW-0812">Transmembrane</keyword>
<keyword evidence="10" id="KW-1185">Reference proteome</keyword>
<dbReference type="Proteomes" id="UP000070366">
    <property type="component" value="Unassembled WGS sequence"/>
</dbReference>
<dbReference type="EMBL" id="LSZW01000064">
    <property type="protein sequence ID" value="KXK64424.1"/>
    <property type="molecule type" value="Genomic_DNA"/>
</dbReference>
<sequence length="179" mass="20116">MAPSRRSDRTAGRRNGTLPAGKADGHCAALERRGLKTPAAACGSMSAKQEKKMKKLFHQILKFGIVGIIAFLIDYGLLYVFTEWCGIYYLVSSTLSFSISVIFNYIASVIWVFDVNKKHSKVRNFILFVIFSVIGLGINQLIMWAGVEMLALHYMLVKIGATAIVMVWNFITRKKFLEQ</sequence>
<proteinExistence type="inferred from homology"/>
<evidence type="ECO:0000256" key="7">
    <source>
        <dbReference type="SAM" id="Phobius"/>
    </source>
</evidence>
<evidence type="ECO:0000256" key="5">
    <source>
        <dbReference type="ARBA" id="ARBA00023136"/>
    </source>
</evidence>
<accession>A0A136Q1H4</accession>
<feature type="region of interest" description="Disordered" evidence="6">
    <location>
        <begin position="1"/>
        <end position="21"/>
    </location>
</feature>
<evidence type="ECO:0000256" key="1">
    <source>
        <dbReference type="ARBA" id="ARBA00004141"/>
    </source>
</evidence>
<feature type="transmembrane region" description="Helical" evidence="7">
    <location>
        <begin position="60"/>
        <end position="81"/>
    </location>
</feature>
<reference evidence="10" key="1">
    <citation type="submission" date="2016-02" db="EMBL/GenBank/DDBJ databases">
        <authorList>
            <person name="Mitreva M."/>
            <person name="Pepin K.H."/>
            <person name="Mihindukulasuriya K.A."/>
            <person name="Fulton R."/>
            <person name="Fronick C."/>
            <person name="O'Laughlin M."/>
            <person name="Miner T."/>
            <person name="Herter B."/>
            <person name="Rosa B.A."/>
            <person name="Cordes M."/>
            <person name="Tomlinson C."/>
            <person name="Wollam A."/>
            <person name="Palsikar V.B."/>
            <person name="Mardis E.R."/>
            <person name="Wilson R.K."/>
        </authorList>
    </citation>
    <scope>NUCLEOTIDE SEQUENCE [LARGE SCALE GENOMIC DNA]</scope>
    <source>
        <strain evidence="10">DSM 22607</strain>
    </source>
</reference>
<dbReference type="PANTHER" id="PTHR38459:SF1">
    <property type="entry name" value="PROPHAGE BACTOPRENOL-LINKED GLUCOSE TRANSLOCASE HOMOLOG"/>
    <property type="match status" value="1"/>
</dbReference>
<evidence type="ECO:0000256" key="2">
    <source>
        <dbReference type="ARBA" id="ARBA00009399"/>
    </source>
</evidence>
<dbReference type="PANTHER" id="PTHR38459">
    <property type="entry name" value="PROPHAGE BACTOPRENOL-LINKED GLUCOSE TRANSLOCASE HOMOLOG"/>
    <property type="match status" value="1"/>
</dbReference>
<comment type="subcellular location">
    <subcellularLocation>
        <location evidence="1">Membrane</location>
        <topology evidence="1">Multi-pass membrane protein</topology>
    </subcellularLocation>
</comment>
<feature type="transmembrane region" description="Helical" evidence="7">
    <location>
        <begin position="125"/>
        <end position="145"/>
    </location>
</feature>
<gene>
    <name evidence="9" type="ORF">HMPREF3293_02503</name>
</gene>
<evidence type="ECO:0000256" key="6">
    <source>
        <dbReference type="SAM" id="MobiDB-lite"/>
    </source>
</evidence>
<feature type="domain" description="GtrA/DPMS transmembrane" evidence="8">
    <location>
        <begin position="62"/>
        <end position="176"/>
    </location>
</feature>
<dbReference type="STRING" id="626937.HMPREF3293_02503"/>
<evidence type="ECO:0000256" key="3">
    <source>
        <dbReference type="ARBA" id="ARBA00022692"/>
    </source>
</evidence>
<keyword evidence="4 7" id="KW-1133">Transmembrane helix</keyword>
<keyword evidence="5 7" id="KW-0472">Membrane</keyword>